<dbReference type="SUPFAM" id="SSF57756">
    <property type="entry name" value="Retrovirus zinc finger-like domains"/>
    <property type="match status" value="1"/>
</dbReference>
<keyword evidence="1" id="KW-0479">Metal-binding</keyword>
<feature type="domain" description="CCHC-type" evidence="4">
    <location>
        <begin position="81"/>
        <end position="96"/>
    </location>
</feature>
<dbReference type="InParanoid" id="A0A1Q3BTY5"/>
<name>A0A1Q3BTY5_CEPFO</name>
<keyword evidence="3" id="KW-1133">Transmembrane helix</keyword>
<evidence type="ECO:0000256" key="3">
    <source>
        <dbReference type="SAM" id="Phobius"/>
    </source>
</evidence>
<dbReference type="Proteomes" id="UP000187406">
    <property type="component" value="Unassembled WGS sequence"/>
</dbReference>
<protein>
    <submittedName>
        <fullName evidence="5">Zf-CCHC domain-containing protein</fullName>
    </submittedName>
</protein>
<keyword evidence="3" id="KW-0812">Transmembrane</keyword>
<comment type="caution">
    <text evidence="5">The sequence shown here is derived from an EMBL/GenBank/DDBJ whole genome shotgun (WGS) entry which is preliminary data.</text>
</comment>
<keyword evidence="1" id="KW-0863">Zinc-finger</keyword>
<accession>A0A1Q3BTY5</accession>
<gene>
    <name evidence="5" type="ORF">CFOL_v3_14914</name>
</gene>
<sequence length="312" mass="36603">MTDELSILKTDDDEEKEKRKKEIVALKSSTNEESKEGSDEELALITRKFKRFLVSKKKFGGKPNKKNHQKRESSKLEEIICFECNKHGHYKSDCPRLKKREQMQKNKAMLATWDDNDDSSFDEESYEEVAQLALMAIEEEEEDNVELSYDELVIIVEKYSSIISSLKKKIKCLTIENDQLKTISLTNEDKSKENESLKIEIDNLKKTFSNFSNSCEKLERLLGMQRCVFDKAGLGYDEMIMLSTIKISLKERKRLKKIRLRKKLLKRKISMLLVTIVVSMDIFLHLVFTRKMYCINQNLLELRKFGFLKEPL</sequence>
<keyword evidence="6" id="KW-1185">Reference proteome</keyword>
<keyword evidence="3" id="KW-0472">Membrane</keyword>
<dbReference type="AlphaFoldDB" id="A0A1Q3BTY5"/>
<dbReference type="InterPro" id="IPR001878">
    <property type="entry name" value="Znf_CCHC"/>
</dbReference>
<evidence type="ECO:0000256" key="2">
    <source>
        <dbReference type="SAM" id="Coils"/>
    </source>
</evidence>
<dbReference type="GO" id="GO:0008270">
    <property type="term" value="F:zinc ion binding"/>
    <property type="evidence" value="ECO:0007669"/>
    <property type="project" value="UniProtKB-KW"/>
</dbReference>
<evidence type="ECO:0000313" key="6">
    <source>
        <dbReference type="Proteomes" id="UP000187406"/>
    </source>
</evidence>
<reference evidence="6" key="1">
    <citation type="submission" date="2016-04" db="EMBL/GenBank/DDBJ databases">
        <title>Cephalotus genome sequencing.</title>
        <authorList>
            <person name="Fukushima K."/>
            <person name="Hasebe M."/>
            <person name="Fang X."/>
        </authorList>
    </citation>
    <scope>NUCLEOTIDE SEQUENCE [LARGE SCALE GENOMIC DNA]</scope>
    <source>
        <strain evidence="6">cv. St1</strain>
    </source>
</reference>
<dbReference type="InterPro" id="IPR036875">
    <property type="entry name" value="Znf_CCHC_sf"/>
</dbReference>
<evidence type="ECO:0000259" key="4">
    <source>
        <dbReference type="PROSITE" id="PS50158"/>
    </source>
</evidence>
<evidence type="ECO:0000256" key="1">
    <source>
        <dbReference type="PROSITE-ProRule" id="PRU00047"/>
    </source>
</evidence>
<proteinExistence type="predicted"/>
<feature type="coiled-coil region" evidence="2">
    <location>
        <begin position="163"/>
        <end position="221"/>
    </location>
</feature>
<feature type="transmembrane region" description="Helical" evidence="3">
    <location>
        <begin position="269"/>
        <end position="288"/>
    </location>
</feature>
<keyword evidence="1" id="KW-0862">Zinc</keyword>
<evidence type="ECO:0000313" key="5">
    <source>
        <dbReference type="EMBL" id="GAV71420.1"/>
    </source>
</evidence>
<dbReference type="OrthoDB" id="1738629at2759"/>
<keyword evidence="2" id="KW-0175">Coiled coil</keyword>
<dbReference type="Gene3D" id="4.10.60.10">
    <property type="entry name" value="Zinc finger, CCHC-type"/>
    <property type="match status" value="1"/>
</dbReference>
<dbReference type="GO" id="GO:0003676">
    <property type="term" value="F:nucleic acid binding"/>
    <property type="evidence" value="ECO:0007669"/>
    <property type="project" value="InterPro"/>
</dbReference>
<dbReference type="EMBL" id="BDDD01000913">
    <property type="protein sequence ID" value="GAV71420.1"/>
    <property type="molecule type" value="Genomic_DNA"/>
</dbReference>
<dbReference type="PROSITE" id="PS50158">
    <property type="entry name" value="ZF_CCHC"/>
    <property type="match status" value="1"/>
</dbReference>
<organism evidence="5 6">
    <name type="scientific">Cephalotus follicularis</name>
    <name type="common">Albany pitcher plant</name>
    <dbReference type="NCBI Taxonomy" id="3775"/>
    <lineage>
        <taxon>Eukaryota</taxon>
        <taxon>Viridiplantae</taxon>
        <taxon>Streptophyta</taxon>
        <taxon>Embryophyta</taxon>
        <taxon>Tracheophyta</taxon>
        <taxon>Spermatophyta</taxon>
        <taxon>Magnoliopsida</taxon>
        <taxon>eudicotyledons</taxon>
        <taxon>Gunneridae</taxon>
        <taxon>Pentapetalae</taxon>
        <taxon>rosids</taxon>
        <taxon>fabids</taxon>
        <taxon>Oxalidales</taxon>
        <taxon>Cephalotaceae</taxon>
        <taxon>Cephalotus</taxon>
    </lineage>
</organism>